<dbReference type="InterPro" id="IPR052976">
    <property type="entry name" value="Scoloptoxin-like"/>
</dbReference>
<dbReference type="EMBL" id="LRGB01003257">
    <property type="protein sequence ID" value="KZS03557.1"/>
    <property type="molecule type" value="Genomic_DNA"/>
</dbReference>
<dbReference type="OrthoDB" id="10052888at2759"/>
<dbReference type="PROSITE" id="PS50940">
    <property type="entry name" value="CHIT_BIND_II"/>
    <property type="match status" value="1"/>
</dbReference>
<dbReference type="InterPro" id="IPR002557">
    <property type="entry name" value="Chitin-bd_dom"/>
</dbReference>
<proteinExistence type="predicted"/>
<sequence length="272" mass="30269">MAKITMSATYISAAIVLVAAFISAQEYGQRIGRRNRQNIGFGSVSSPDTQITSETNVPVASRTVRINSGYSYVPPTNPLLLPSSSNQEDYQVNFAIAFQPSEAVQHQIEQDPAPLEIQEIQPGESFPAILADQNSLAPAQQQQQLIDEEIAFWDFRESIPGEPEFDYPILDKIPTTSFKCTDQKDGYYADVETRCQVFHVCTNVPDADPIKASFLCPNGTIFNQEVFVCQWWPDVNCASSPQFFELNRNIGIVPESSRQRDALKGLITSNHV</sequence>
<dbReference type="Gene3D" id="2.170.140.10">
    <property type="entry name" value="Chitin binding domain"/>
    <property type="match status" value="1"/>
</dbReference>
<dbReference type="SUPFAM" id="SSF57625">
    <property type="entry name" value="Invertebrate chitin-binding proteins"/>
    <property type="match status" value="1"/>
</dbReference>
<organism evidence="1 2">
    <name type="scientific">Daphnia magna</name>
    <dbReference type="NCBI Taxonomy" id="35525"/>
    <lineage>
        <taxon>Eukaryota</taxon>
        <taxon>Metazoa</taxon>
        <taxon>Ecdysozoa</taxon>
        <taxon>Arthropoda</taxon>
        <taxon>Crustacea</taxon>
        <taxon>Branchiopoda</taxon>
        <taxon>Diplostraca</taxon>
        <taxon>Cladocera</taxon>
        <taxon>Anomopoda</taxon>
        <taxon>Daphniidae</taxon>
        <taxon>Daphnia</taxon>
    </lineage>
</organism>
<reference evidence="1 2" key="1">
    <citation type="submission" date="2016-03" db="EMBL/GenBank/DDBJ databases">
        <title>EvidentialGene: Evidence-directed Construction of Genes on Genomes.</title>
        <authorList>
            <person name="Gilbert D.G."/>
            <person name="Choi J.-H."/>
            <person name="Mockaitis K."/>
            <person name="Colbourne J."/>
            <person name="Pfrender M."/>
        </authorList>
    </citation>
    <scope>NUCLEOTIDE SEQUENCE [LARGE SCALE GENOMIC DNA]</scope>
    <source>
        <strain evidence="1 2">Xinb3</strain>
        <tissue evidence="1">Complete organism</tissue>
    </source>
</reference>
<dbReference type="PANTHER" id="PTHR22933:SF42">
    <property type="entry name" value="FI18455P1-RELATED"/>
    <property type="match status" value="1"/>
</dbReference>
<dbReference type="InterPro" id="IPR036508">
    <property type="entry name" value="Chitin-bd_dom_sf"/>
</dbReference>
<dbReference type="GO" id="GO:0005576">
    <property type="term" value="C:extracellular region"/>
    <property type="evidence" value="ECO:0007669"/>
    <property type="project" value="InterPro"/>
</dbReference>
<gene>
    <name evidence="1" type="ORF">APZ42_033742</name>
</gene>
<dbReference type="STRING" id="35525.A0A0P5E2S6"/>
<evidence type="ECO:0000313" key="1">
    <source>
        <dbReference type="EMBL" id="KZS03557.1"/>
    </source>
</evidence>
<dbReference type="Proteomes" id="UP000076858">
    <property type="component" value="Unassembled WGS sequence"/>
</dbReference>
<dbReference type="Pfam" id="PF01607">
    <property type="entry name" value="CBM_14"/>
    <property type="match status" value="1"/>
</dbReference>
<evidence type="ECO:0000313" key="2">
    <source>
        <dbReference type="Proteomes" id="UP000076858"/>
    </source>
</evidence>
<dbReference type="SMART" id="SM00494">
    <property type="entry name" value="ChtBD2"/>
    <property type="match status" value="1"/>
</dbReference>
<dbReference type="GO" id="GO:0008061">
    <property type="term" value="F:chitin binding"/>
    <property type="evidence" value="ECO:0007669"/>
    <property type="project" value="InterPro"/>
</dbReference>
<keyword evidence="2" id="KW-1185">Reference proteome</keyword>
<dbReference type="PANTHER" id="PTHR22933">
    <property type="entry name" value="FI18007P1-RELATED"/>
    <property type="match status" value="1"/>
</dbReference>
<protein>
    <submittedName>
        <fullName evidence="1">Uncharacterized protein</fullName>
    </submittedName>
</protein>
<dbReference type="AlphaFoldDB" id="A0A0P5E2S6"/>
<accession>A0A0P5E2S6</accession>
<name>A0A0P5E2S6_9CRUS</name>
<comment type="caution">
    <text evidence="1">The sequence shown here is derived from an EMBL/GenBank/DDBJ whole genome shotgun (WGS) entry which is preliminary data.</text>
</comment>